<comment type="caution">
    <text evidence="4">The sequence shown here is derived from an EMBL/GenBank/DDBJ whole genome shotgun (WGS) entry which is preliminary data.</text>
</comment>
<proteinExistence type="predicted"/>
<keyword evidence="8" id="KW-1185">Reference proteome</keyword>
<evidence type="ECO:0000313" key="8">
    <source>
        <dbReference type="Proteomes" id="UP001052739"/>
    </source>
</evidence>
<protein>
    <submittedName>
        <fullName evidence="4">Uncharacterized protein</fullName>
    </submittedName>
</protein>
<dbReference type="Proteomes" id="UP001052739">
    <property type="component" value="Unassembled WGS sequence"/>
</dbReference>
<evidence type="ECO:0000313" key="4">
    <source>
        <dbReference type="EMBL" id="GHI24518.1"/>
    </source>
</evidence>
<dbReference type="EMBL" id="BNDW01000022">
    <property type="protein sequence ID" value="GHI22715.1"/>
    <property type="molecule type" value="Genomic_DNA"/>
</dbReference>
<evidence type="ECO:0000313" key="1">
    <source>
        <dbReference type="EMBL" id="GHI20434.1"/>
    </source>
</evidence>
<dbReference type="EMBL" id="BNDW01000060">
    <property type="protein sequence ID" value="GHI24518.1"/>
    <property type="molecule type" value="Genomic_DNA"/>
</dbReference>
<dbReference type="RefSeq" id="WP_190226245.1">
    <property type="nucleotide sequence ID" value="NZ_BNBS01000169.1"/>
</dbReference>
<evidence type="ECO:0000313" key="7">
    <source>
        <dbReference type="EMBL" id="GHI25873.1"/>
    </source>
</evidence>
<accession>A0ABQ3PHM6</accession>
<reference evidence="4" key="1">
    <citation type="submission" date="2024-05" db="EMBL/GenBank/DDBJ databases">
        <title>Whole genome shotgun sequence of Streptomyces hydrogenans NBRC 13475.</title>
        <authorList>
            <person name="Komaki H."/>
            <person name="Tamura T."/>
        </authorList>
    </citation>
    <scope>NUCLEOTIDE SEQUENCE</scope>
    <source>
        <strain evidence="4">NBRC 13475</strain>
    </source>
</reference>
<evidence type="ECO:0000313" key="2">
    <source>
        <dbReference type="EMBL" id="GHI22715.1"/>
    </source>
</evidence>
<dbReference type="EMBL" id="BNDW01000096">
    <property type="protein sequence ID" value="GHI25868.1"/>
    <property type="molecule type" value="Genomic_DNA"/>
</dbReference>
<evidence type="ECO:0000313" key="5">
    <source>
        <dbReference type="EMBL" id="GHI25401.1"/>
    </source>
</evidence>
<organism evidence="4 8">
    <name type="scientific">Streptomyces hydrogenans</name>
    <dbReference type="NCBI Taxonomy" id="1873719"/>
    <lineage>
        <taxon>Bacteria</taxon>
        <taxon>Bacillati</taxon>
        <taxon>Actinomycetota</taxon>
        <taxon>Actinomycetes</taxon>
        <taxon>Kitasatosporales</taxon>
        <taxon>Streptomycetaceae</taxon>
        <taxon>Streptomyces</taxon>
    </lineage>
</organism>
<dbReference type="EMBL" id="BNDW01000013">
    <property type="protein sequence ID" value="GHI20434.1"/>
    <property type="molecule type" value="Genomic_DNA"/>
</dbReference>
<dbReference type="EMBL" id="BNDW01000070">
    <property type="protein sequence ID" value="GHI25401.1"/>
    <property type="molecule type" value="Genomic_DNA"/>
</dbReference>
<evidence type="ECO:0000313" key="3">
    <source>
        <dbReference type="EMBL" id="GHI24184.1"/>
    </source>
</evidence>
<gene>
    <name evidence="1" type="ORF">Shyd_18050</name>
    <name evidence="2" type="ORF">Shyd_40860</name>
    <name evidence="3" type="ORF">Shyd_55550</name>
    <name evidence="4" type="ORF">Shyd_58890</name>
    <name evidence="5" type="ORF">Shyd_67720</name>
    <name evidence="6" type="ORF">Shyd_72390</name>
    <name evidence="7" type="ORF">Shyd_72440</name>
</gene>
<sequence length="130" mass="13565">MEPLPTPCPAHLVPDATGAGGFDAAYHQAKVQRAVFIAIESQGPWWSVKADTLTAGPGHTVDDAVSEAARDAVMRLVAANEVRADAYAGPVYYVLHGVPAEGRAREIAAALHAALYGNLQPLTHVTPTAS</sequence>
<evidence type="ECO:0000313" key="6">
    <source>
        <dbReference type="EMBL" id="GHI25868.1"/>
    </source>
</evidence>
<dbReference type="EMBL" id="BNDW01000097">
    <property type="protein sequence ID" value="GHI25873.1"/>
    <property type="molecule type" value="Genomic_DNA"/>
</dbReference>
<dbReference type="EMBL" id="BNDW01000041">
    <property type="protein sequence ID" value="GHI24184.1"/>
    <property type="molecule type" value="Genomic_DNA"/>
</dbReference>
<name>A0ABQ3PHM6_9ACTN</name>